<evidence type="ECO:0000256" key="3">
    <source>
        <dbReference type="ARBA" id="ARBA00022692"/>
    </source>
</evidence>
<dbReference type="GO" id="GO:0005744">
    <property type="term" value="C:TIM23 mitochondrial import inner membrane translocase complex"/>
    <property type="evidence" value="ECO:0007669"/>
    <property type="project" value="InterPro"/>
</dbReference>
<keyword evidence="10" id="KW-1185">Reference proteome</keyword>
<evidence type="ECO:0000256" key="2">
    <source>
        <dbReference type="ARBA" id="ARBA00010867"/>
    </source>
</evidence>
<name>A0AAN6GNS3_9BASI</name>
<feature type="compositionally biased region" description="Polar residues" evidence="8">
    <location>
        <begin position="68"/>
        <end position="77"/>
    </location>
</feature>
<feature type="region of interest" description="Disordered" evidence="8">
    <location>
        <begin position="294"/>
        <end position="316"/>
    </location>
</feature>
<comment type="caution">
    <text evidence="9">The sequence shown here is derived from an EMBL/GenBank/DDBJ whole genome shotgun (WGS) entry which is preliminary data.</text>
</comment>
<keyword evidence="7" id="KW-0472">Membrane</keyword>
<dbReference type="EMBL" id="JAPDMZ010000119">
    <property type="protein sequence ID" value="KAK0549169.1"/>
    <property type="molecule type" value="Genomic_DNA"/>
</dbReference>
<evidence type="ECO:0000313" key="9">
    <source>
        <dbReference type="EMBL" id="KAK0549169.1"/>
    </source>
</evidence>
<evidence type="ECO:0000256" key="4">
    <source>
        <dbReference type="ARBA" id="ARBA00022946"/>
    </source>
</evidence>
<dbReference type="PANTHER" id="PTHR13032">
    <property type="entry name" value="MITOCHONDRIAL IMPORT INNER MEMBRANE TRANSLOCASE SUBUNIT TIM21"/>
    <property type="match status" value="1"/>
</dbReference>
<dbReference type="Pfam" id="PF08294">
    <property type="entry name" value="TIM21"/>
    <property type="match status" value="1"/>
</dbReference>
<evidence type="ECO:0008006" key="11">
    <source>
        <dbReference type="Google" id="ProtNLM"/>
    </source>
</evidence>
<protein>
    <recommendedName>
        <fullName evidence="11">Mitochondrial import inner membrane translocase subunit Tim21</fullName>
    </recommendedName>
</protein>
<evidence type="ECO:0000256" key="5">
    <source>
        <dbReference type="ARBA" id="ARBA00022989"/>
    </source>
</evidence>
<keyword evidence="6" id="KW-0496">Mitochondrion</keyword>
<dbReference type="InterPro" id="IPR013261">
    <property type="entry name" value="Tim21"/>
</dbReference>
<gene>
    <name evidence="9" type="ORF">OC846_004188</name>
</gene>
<evidence type="ECO:0000256" key="6">
    <source>
        <dbReference type="ARBA" id="ARBA00023128"/>
    </source>
</evidence>
<keyword evidence="4" id="KW-0809">Transit peptide</keyword>
<comment type="similarity">
    <text evidence="2">Belongs to the TIM21 family.</text>
</comment>
<reference evidence="9" key="1">
    <citation type="journal article" date="2023" name="PhytoFront">
        <title>Draft Genome Resources of Seven Strains of Tilletia horrida, Causal Agent of Kernel Smut of Rice.</title>
        <authorList>
            <person name="Khanal S."/>
            <person name="Antony Babu S."/>
            <person name="Zhou X.G."/>
        </authorList>
    </citation>
    <scope>NUCLEOTIDE SEQUENCE</scope>
    <source>
        <strain evidence="9">TX6</strain>
    </source>
</reference>
<dbReference type="PROSITE" id="PS51257">
    <property type="entry name" value="PROKAR_LIPOPROTEIN"/>
    <property type="match status" value="1"/>
</dbReference>
<evidence type="ECO:0000256" key="8">
    <source>
        <dbReference type="SAM" id="MobiDB-lite"/>
    </source>
</evidence>
<organism evidence="9 10">
    <name type="scientific">Tilletia horrida</name>
    <dbReference type="NCBI Taxonomy" id="155126"/>
    <lineage>
        <taxon>Eukaryota</taxon>
        <taxon>Fungi</taxon>
        <taxon>Dikarya</taxon>
        <taxon>Basidiomycota</taxon>
        <taxon>Ustilaginomycotina</taxon>
        <taxon>Exobasidiomycetes</taxon>
        <taxon>Tilletiales</taxon>
        <taxon>Tilletiaceae</taxon>
        <taxon>Tilletia</taxon>
    </lineage>
</organism>
<comment type="subcellular location">
    <subcellularLocation>
        <location evidence="1">Mitochondrion membrane</location>
        <topology evidence="1">Single-pass membrane protein</topology>
    </subcellularLocation>
</comment>
<feature type="compositionally biased region" description="Low complexity" evidence="8">
    <location>
        <begin position="57"/>
        <end position="67"/>
    </location>
</feature>
<feature type="region of interest" description="Disordered" evidence="8">
    <location>
        <begin position="54"/>
        <end position="78"/>
    </location>
</feature>
<dbReference type="PANTHER" id="PTHR13032:SF6">
    <property type="entry name" value="MITOCHONDRIAL IMPORT INNER MEMBRANE TRANSLOCASE SUBUNIT TIM21"/>
    <property type="match status" value="1"/>
</dbReference>
<evidence type="ECO:0000313" key="10">
    <source>
        <dbReference type="Proteomes" id="UP001176517"/>
    </source>
</evidence>
<dbReference type="GO" id="GO:0030150">
    <property type="term" value="P:protein import into mitochondrial matrix"/>
    <property type="evidence" value="ECO:0007669"/>
    <property type="project" value="InterPro"/>
</dbReference>
<evidence type="ECO:0000256" key="7">
    <source>
        <dbReference type="ARBA" id="ARBA00023136"/>
    </source>
</evidence>
<accession>A0AAN6GNS3</accession>
<sequence>MSARLLVVARPCLCPSRQGASAFFSSSCVAAAKDASESSKAAFEQRRIIDDLRAATSSSSKDSSLSKGTPTRPSVNDSILRGDILQRAQSRPSGLAAAAALGAQNDAQNPSLLDRITAEGKPWKQLNTGQKVARSTRYSTRFFLVLAGGTFTLAVVYTLGTELFAPNSPTVIYADAIRRVKKHDSTYTYLLTPFRFLTHPPRNDMTDPSETLLPLPASARSNLRAHKPVVSYSFDPVAQREVMRLHFWVMGREKGTELSWFEVGRSWTEHQLRQLSARLQEAWEQANWPVESLAMGDDRSSGAEGTTVASEPTSAELGRSEGIFSRILSGPYHAVQSALGAVTRPVGQVGVGSSNGNSSAWSRRNEPGTFTTAEVVAELERDNSGVFQYRSMYMRVPHDGLMPQRVWIIRKLGEVHR</sequence>
<dbReference type="AlphaFoldDB" id="A0AAN6GNS3"/>
<dbReference type="Proteomes" id="UP001176517">
    <property type="component" value="Unassembled WGS sequence"/>
</dbReference>
<evidence type="ECO:0000256" key="1">
    <source>
        <dbReference type="ARBA" id="ARBA00004304"/>
    </source>
</evidence>
<keyword evidence="5" id="KW-1133">Transmembrane helix</keyword>
<keyword evidence="3" id="KW-0812">Transmembrane</keyword>
<feature type="compositionally biased region" description="Polar residues" evidence="8">
    <location>
        <begin position="303"/>
        <end position="313"/>
    </location>
</feature>
<proteinExistence type="inferred from homology"/>